<dbReference type="Pfam" id="PF00176">
    <property type="entry name" value="SNF2-rel_dom"/>
    <property type="match status" value="1"/>
</dbReference>
<evidence type="ECO:0000256" key="1">
    <source>
        <dbReference type="ARBA" id="ARBA00022723"/>
    </source>
</evidence>
<dbReference type="PANTHER" id="PTHR45626">
    <property type="entry name" value="TRANSCRIPTION TERMINATION FACTOR 2-RELATED"/>
    <property type="match status" value="1"/>
</dbReference>
<name>A0A395NNQ4_TRIAR</name>
<dbReference type="PANTHER" id="PTHR45626:SF17">
    <property type="entry name" value="HELICASE-LIKE TRANSCRIPTION FACTOR"/>
    <property type="match status" value="1"/>
</dbReference>
<dbReference type="PROSITE" id="PS00518">
    <property type="entry name" value="ZF_RING_1"/>
    <property type="match status" value="1"/>
</dbReference>
<dbReference type="CDD" id="cd18793">
    <property type="entry name" value="SF2_C_SNF"/>
    <property type="match status" value="1"/>
</dbReference>
<dbReference type="InterPro" id="IPR000330">
    <property type="entry name" value="SNF2_N"/>
</dbReference>
<evidence type="ECO:0000259" key="9">
    <source>
        <dbReference type="PROSITE" id="PS51192"/>
    </source>
</evidence>
<dbReference type="InterPro" id="IPR027417">
    <property type="entry name" value="P-loop_NTPase"/>
</dbReference>
<dbReference type="PROSITE" id="PS51192">
    <property type="entry name" value="HELICASE_ATP_BIND_1"/>
    <property type="match status" value="1"/>
</dbReference>
<dbReference type="Pfam" id="PF00271">
    <property type="entry name" value="Helicase_C"/>
    <property type="match status" value="1"/>
</dbReference>
<keyword evidence="12" id="KW-1185">Reference proteome</keyword>
<feature type="compositionally biased region" description="Polar residues" evidence="8">
    <location>
        <begin position="236"/>
        <end position="250"/>
    </location>
</feature>
<dbReference type="SMART" id="SM00487">
    <property type="entry name" value="DEXDc"/>
    <property type="match status" value="1"/>
</dbReference>
<dbReference type="GO" id="GO:0005524">
    <property type="term" value="F:ATP binding"/>
    <property type="evidence" value="ECO:0007669"/>
    <property type="project" value="UniProtKB-KW"/>
</dbReference>
<dbReference type="Gene3D" id="3.40.50.10810">
    <property type="entry name" value="Tandem AAA-ATPase domain"/>
    <property type="match status" value="1"/>
</dbReference>
<feature type="compositionally biased region" description="Basic residues" evidence="8">
    <location>
        <begin position="253"/>
        <end position="289"/>
    </location>
</feature>
<comment type="caution">
    <text evidence="11">The sequence shown here is derived from an EMBL/GenBank/DDBJ whole genome shotgun (WGS) entry which is preliminary data.</text>
</comment>
<dbReference type="PROSITE" id="PS51194">
    <property type="entry name" value="HELICASE_CTER"/>
    <property type="match status" value="1"/>
</dbReference>
<dbReference type="SMART" id="SM00490">
    <property type="entry name" value="HELICc"/>
    <property type="match status" value="1"/>
</dbReference>
<feature type="compositionally biased region" description="Basic and acidic residues" evidence="8">
    <location>
        <begin position="611"/>
        <end position="623"/>
    </location>
</feature>
<dbReference type="STRING" id="490622.A0A395NNQ4"/>
<keyword evidence="2" id="KW-0547">Nucleotide-binding</keyword>
<organism evidence="11 12">
    <name type="scientific">Trichoderma arundinaceum</name>
    <dbReference type="NCBI Taxonomy" id="490622"/>
    <lineage>
        <taxon>Eukaryota</taxon>
        <taxon>Fungi</taxon>
        <taxon>Dikarya</taxon>
        <taxon>Ascomycota</taxon>
        <taxon>Pezizomycotina</taxon>
        <taxon>Sordariomycetes</taxon>
        <taxon>Hypocreomycetidae</taxon>
        <taxon>Hypocreales</taxon>
        <taxon>Hypocreaceae</taxon>
        <taxon>Trichoderma</taxon>
    </lineage>
</organism>
<evidence type="ECO:0000256" key="2">
    <source>
        <dbReference type="ARBA" id="ARBA00022741"/>
    </source>
</evidence>
<keyword evidence="6" id="KW-0862">Zinc</keyword>
<sequence length="1045" mass="117492">MLPSPPLSSPREINHDVVDDKVSDTAQAPKAIKAETDQRSGNQPYSGPKISIFSRFIGKSMLQRVGGHLQEMGSSQSSESKQGNKEIMATENSRDFDQQNTHPQIAGFTLPSPKETHSNEAAGVGDSNQARTIVKAEWTLRKDTQSNQGQNAQESDKRSGGQDMGEAMQQNPPDGSALRSPMDDNAGPQKTESDIGSTLQLASQEGQKNAPTEKKSLEDPSKKVVESTNIVKEESSPQATALNDTTNVAEKSSRKHRASGSSEKKRKRKHSKKRSKSPGRSRPSKRSKSSKSTVSVDEQGDGEIPVDEESSNKFSIPQTKARIPKGCSVRHDATQKEELRDGSKIFEAKRFKKMMSSSLHDHQIPVTAWMVKRERDTQRLACGGIVADEMGLGKTVVSLACIAANTPTKKERGEYSQATLVVVPNTKVANQWISEAKKHWHEDASAFVTMYGSDGRGIKQFEKQWIVLATYGQLRAHYPSQQTIERMQDLYRGDPVALAREFAKEAKDLFHIKWHRVILDEAHAITKWNGRKYREERIIRTAKEKLKIPPTTTEELLIEASEEEQIICNAVVKYYDQLAGQVKEEREKAKMPRFEDDEDEIEEFRGNQPRAAKDELKSGEGKLNHKTKKPLKKAAQTTKQMRLRQSLSHLYCLENLLMDGLAENDIQSLLTKLNSIEKKRTIMEQLEEDETSKKNLEQYELGLEVLADFRQQPFGGYFGVDKIMDMLMVCHKLKRTRCGENNCSSQNPRRFECGHIYCDVCLAQLTTERSNLSEVERSGGVKCTIDGCGAELLGGQKVRTLDMIASEAERDKNYVEIGKDALGNTVRSKFDRATFFVASSYGPRLIPPPSARVTATMAVALTWLSKSPEDKIIIFTQFIPTLKILGYLFESLHVKFIYYAGCMPKQKQEQAMKTFEEDPTVMVMISTLKSGGQSHNLTVANRVIIVDPWWNKAPELQAISRVARIGQRKRTYAVRIVTKHDMDGHIINLQRKKTRAVARMLQDDGHAPVQIADERLESFFAPKECKDSKRRRRKSKKCQSYAAMP</sequence>
<dbReference type="GO" id="GO:0008094">
    <property type="term" value="F:ATP-dependent activity, acting on DNA"/>
    <property type="evidence" value="ECO:0007669"/>
    <property type="project" value="TreeGrafter"/>
</dbReference>
<dbReference type="SUPFAM" id="SSF52540">
    <property type="entry name" value="P-loop containing nucleoside triphosphate hydrolases"/>
    <property type="match status" value="2"/>
</dbReference>
<feature type="compositionally biased region" description="Polar residues" evidence="8">
    <location>
        <begin position="72"/>
        <end position="81"/>
    </location>
</feature>
<keyword evidence="1" id="KW-0479">Metal-binding</keyword>
<feature type="compositionally biased region" description="Basic and acidic residues" evidence="8">
    <location>
        <begin position="211"/>
        <end position="235"/>
    </location>
</feature>
<feature type="compositionally biased region" description="Basic residues" evidence="8">
    <location>
        <begin position="1028"/>
        <end position="1037"/>
    </location>
</feature>
<feature type="region of interest" description="Disordered" evidence="8">
    <location>
        <begin position="1025"/>
        <end position="1045"/>
    </location>
</feature>
<dbReference type="GO" id="GO:0008270">
    <property type="term" value="F:zinc ion binding"/>
    <property type="evidence" value="ECO:0007669"/>
    <property type="project" value="UniProtKB-KW"/>
</dbReference>
<dbReference type="EMBL" id="PXOA01000278">
    <property type="protein sequence ID" value="RFU77533.1"/>
    <property type="molecule type" value="Genomic_DNA"/>
</dbReference>
<dbReference type="GO" id="GO:0006281">
    <property type="term" value="P:DNA repair"/>
    <property type="evidence" value="ECO:0007669"/>
    <property type="project" value="TreeGrafter"/>
</dbReference>
<feature type="compositionally biased region" description="Basic and acidic residues" evidence="8">
    <location>
        <begin position="12"/>
        <end position="23"/>
    </location>
</feature>
<reference evidence="11 12" key="1">
    <citation type="journal article" date="2018" name="PLoS Pathog.">
        <title>Evolution of structural diversity of trichothecenes, a family of toxins produced by plant pathogenic and entomopathogenic fungi.</title>
        <authorList>
            <person name="Proctor R.H."/>
            <person name="McCormick S.P."/>
            <person name="Kim H.S."/>
            <person name="Cardoza R.E."/>
            <person name="Stanley A.M."/>
            <person name="Lindo L."/>
            <person name="Kelly A."/>
            <person name="Brown D.W."/>
            <person name="Lee T."/>
            <person name="Vaughan M.M."/>
            <person name="Alexander N.J."/>
            <person name="Busman M."/>
            <person name="Gutierrez S."/>
        </authorList>
    </citation>
    <scope>NUCLEOTIDE SEQUENCE [LARGE SCALE GENOMIC DNA]</scope>
    <source>
        <strain evidence="11 12">IBT 40837</strain>
    </source>
</reference>
<gene>
    <name evidence="11" type="ORF">TARUN_4747</name>
</gene>
<evidence type="ECO:0000256" key="7">
    <source>
        <dbReference type="ARBA" id="ARBA00022840"/>
    </source>
</evidence>
<evidence type="ECO:0000313" key="12">
    <source>
        <dbReference type="Proteomes" id="UP000266272"/>
    </source>
</evidence>
<protein>
    <recommendedName>
        <fullName evidence="13">Dna repair rad5</fullName>
    </recommendedName>
</protein>
<proteinExistence type="predicted"/>
<keyword evidence="7" id="KW-0067">ATP-binding</keyword>
<keyword evidence="3" id="KW-0863">Zinc-finger</keyword>
<feature type="compositionally biased region" description="Acidic residues" evidence="8">
    <location>
        <begin position="298"/>
        <end position="309"/>
    </location>
</feature>
<evidence type="ECO:0000313" key="11">
    <source>
        <dbReference type="EMBL" id="RFU77533.1"/>
    </source>
</evidence>
<evidence type="ECO:0008006" key="13">
    <source>
        <dbReference type="Google" id="ProtNLM"/>
    </source>
</evidence>
<evidence type="ECO:0000256" key="6">
    <source>
        <dbReference type="ARBA" id="ARBA00022833"/>
    </source>
</evidence>
<evidence type="ECO:0000256" key="8">
    <source>
        <dbReference type="SAM" id="MobiDB-lite"/>
    </source>
</evidence>
<dbReference type="GO" id="GO:0004386">
    <property type="term" value="F:helicase activity"/>
    <property type="evidence" value="ECO:0007669"/>
    <property type="project" value="UniProtKB-KW"/>
</dbReference>
<dbReference type="GO" id="GO:0005634">
    <property type="term" value="C:nucleus"/>
    <property type="evidence" value="ECO:0007669"/>
    <property type="project" value="TreeGrafter"/>
</dbReference>
<evidence type="ECO:0000256" key="5">
    <source>
        <dbReference type="ARBA" id="ARBA00022806"/>
    </source>
</evidence>
<feature type="compositionally biased region" description="Polar residues" evidence="8">
    <location>
        <begin position="188"/>
        <end position="210"/>
    </location>
</feature>
<feature type="domain" description="Helicase C-terminal" evidence="10">
    <location>
        <begin position="856"/>
        <end position="1017"/>
    </location>
</feature>
<accession>A0A395NNQ4</accession>
<feature type="region of interest" description="Disordered" evidence="8">
    <location>
        <begin position="1"/>
        <end position="49"/>
    </location>
</feature>
<dbReference type="InterPro" id="IPR001650">
    <property type="entry name" value="Helicase_C-like"/>
</dbReference>
<feature type="region of interest" description="Disordered" evidence="8">
    <location>
        <begin position="66"/>
        <end position="326"/>
    </location>
</feature>
<dbReference type="AlphaFoldDB" id="A0A395NNQ4"/>
<dbReference type="InterPro" id="IPR050628">
    <property type="entry name" value="SNF2_RAD54_helicase_TF"/>
</dbReference>
<evidence type="ECO:0000256" key="3">
    <source>
        <dbReference type="ARBA" id="ARBA00022771"/>
    </source>
</evidence>
<dbReference type="InterPro" id="IPR038718">
    <property type="entry name" value="SNF2-like_sf"/>
</dbReference>
<dbReference type="Gene3D" id="3.40.50.300">
    <property type="entry name" value="P-loop containing nucleotide triphosphate hydrolases"/>
    <property type="match status" value="1"/>
</dbReference>
<evidence type="ECO:0000259" key="10">
    <source>
        <dbReference type="PROSITE" id="PS51194"/>
    </source>
</evidence>
<keyword evidence="4" id="KW-0378">Hydrolase</keyword>
<dbReference type="OrthoDB" id="448448at2759"/>
<dbReference type="InterPro" id="IPR014001">
    <property type="entry name" value="Helicase_ATP-bd"/>
</dbReference>
<keyword evidence="5" id="KW-0347">Helicase</keyword>
<dbReference type="GO" id="GO:0016787">
    <property type="term" value="F:hydrolase activity"/>
    <property type="evidence" value="ECO:0007669"/>
    <property type="project" value="UniProtKB-KW"/>
</dbReference>
<dbReference type="InterPro" id="IPR049730">
    <property type="entry name" value="SNF2/RAD54-like_C"/>
</dbReference>
<dbReference type="Proteomes" id="UP000266272">
    <property type="component" value="Unassembled WGS sequence"/>
</dbReference>
<feature type="region of interest" description="Disordered" evidence="8">
    <location>
        <begin position="589"/>
        <end position="633"/>
    </location>
</feature>
<dbReference type="InterPro" id="IPR017907">
    <property type="entry name" value="Znf_RING_CS"/>
</dbReference>
<evidence type="ECO:0000256" key="4">
    <source>
        <dbReference type="ARBA" id="ARBA00022801"/>
    </source>
</evidence>
<feature type="domain" description="Helicase ATP-binding" evidence="9">
    <location>
        <begin position="375"/>
        <end position="542"/>
    </location>
</feature>